<feature type="transmembrane region" description="Helical" evidence="5">
    <location>
        <begin position="170"/>
        <end position="189"/>
    </location>
</feature>
<feature type="transmembrane region" description="Helical" evidence="5">
    <location>
        <begin position="389"/>
        <end position="408"/>
    </location>
</feature>
<evidence type="ECO:0000256" key="3">
    <source>
        <dbReference type="ARBA" id="ARBA00022989"/>
    </source>
</evidence>
<feature type="transmembrane region" description="Helical" evidence="5">
    <location>
        <begin position="219"/>
        <end position="237"/>
    </location>
</feature>
<dbReference type="GO" id="GO:0016020">
    <property type="term" value="C:membrane"/>
    <property type="evidence" value="ECO:0007669"/>
    <property type="project" value="UniProtKB-SubCell"/>
</dbReference>
<accession>A0A380W6N2</accession>
<evidence type="ECO:0000313" key="8">
    <source>
        <dbReference type="Proteomes" id="UP000254343"/>
    </source>
</evidence>
<dbReference type="AlphaFoldDB" id="A0A380W6N2"/>
<dbReference type="InterPro" id="IPR007016">
    <property type="entry name" value="O-antigen_ligase-rel_domated"/>
</dbReference>
<feature type="transmembrane region" description="Helical" evidence="5">
    <location>
        <begin position="45"/>
        <end position="62"/>
    </location>
</feature>
<dbReference type="RefSeq" id="WP_002715363.1">
    <property type="nucleotide sequence ID" value="NZ_UFSI01000001.1"/>
</dbReference>
<proteinExistence type="predicted"/>
<keyword evidence="4 5" id="KW-0472">Membrane</keyword>
<keyword evidence="2 5" id="KW-0812">Transmembrane</keyword>
<dbReference type="GO" id="GO:0016874">
    <property type="term" value="F:ligase activity"/>
    <property type="evidence" value="ECO:0007669"/>
    <property type="project" value="UniProtKB-KW"/>
</dbReference>
<keyword evidence="3 5" id="KW-1133">Transmembrane helix</keyword>
<dbReference type="InterPro" id="IPR051533">
    <property type="entry name" value="WaaL-like"/>
</dbReference>
<evidence type="ECO:0000256" key="1">
    <source>
        <dbReference type="ARBA" id="ARBA00004141"/>
    </source>
</evidence>
<evidence type="ECO:0000256" key="2">
    <source>
        <dbReference type="ARBA" id="ARBA00022692"/>
    </source>
</evidence>
<dbReference type="Proteomes" id="UP000254343">
    <property type="component" value="Unassembled WGS sequence"/>
</dbReference>
<dbReference type="Pfam" id="PF04932">
    <property type="entry name" value="Wzy_C"/>
    <property type="match status" value="1"/>
</dbReference>
<evidence type="ECO:0000313" key="7">
    <source>
        <dbReference type="EMBL" id="SUU84536.1"/>
    </source>
</evidence>
<feature type="transmembrane region" description="Helical" evidence="5">
    <location>
        <begin position="365"/>
        <end position="383"/>
    </location>
</feature>
<feature type="transmembrane region" description="Helical" evidence="5">
    <location>
        <begin position="196"/>
        <end position="213"/>
    </location>
</feature>
<evidence type="ECO:0000256" key="5">
    <source>
        <dbReference type="SAM" id="Phobius"/>
    </source>
</evidence>
<feature type="transmembrane region" description="Helical" evidence="5">
    <location>
        <begin position="334"/>
        <end position="353"/>
    </location>
</feature>
<keyword evidence="7" id="KW-0436">Ligase</keyword>
<evidence type="ECO:0000259" key="6">
    <source>
        <dbReference type="Pfam" id="PF04932"/>
    </source>
</evidence>
<dbReference type="PANTHER" id="PTHR37422">
    <property type="entry name" value="TEICHURONIC ACID BIOSYNTHESIS PROTEIN TUAE"/>
    <property type="match status" value="1"/>
</dbReference>
<feature type="transmembrane region" description="Helical" evidence="5">
    <location>
        <begin position="129"/>
        <end position="150"/>
    </location>
</feature>
<protein>
    <submittedName>
        <fullName evidence="7">Lipid A core - O-antigen ligase and related enzymes</fullName>
    </submittedName>
</protein>
<gene>
    <name evidence="7" type="ORF">NCTC12722_01732</name>
</gene>
<dbReference type="PANTHER" id="PTHR37422:SF21">
    <property type="entry name" value="EXOQ-LIKE PROTEIN"/>
    <property type="match status" value="1"/>
</dbReference>
<name>A0A380W6N2_AFIFE</name>
<dbReference type="OrthoDB" id="9796592at2"/>
<organism evidence="7 8">
    <name type="scientific">Afipia felis</name>
    <name type="common">Cat scratch disease bacillus</name>
    <dbReference type="NCBI Taxonomy" id="1035"/>
    <lineage>
        <taxon>Bacteria</taxon>
        <taxon>Pseudomonadati</taxon>
        <taxon>Pseudomonadota</taxon>
        <taxon>Alphaproteobacteria</taxon>
        <taxon>Hyphomicrobiales</taxon>
        <taxon>Nitrobacteraceae</taxon>
        <taxon>Afipia</taxon>
    </lineage>
</organism>
<comment type="subcellular location">
    <subcellularLocation>
        <location evidence="1">Membrane</location>
        <topology evidence="1">Multi-pass membrane protein</topology>
    </subcellularLocation>
</comment>
<feature type="transmembrane region" description="Helical" evidence="5">
    <location>
        <begin position="69"/>
        <end position="89"/>
    </location>
</feature>
<evidence type="ECO:0000256" key="4">
    <source>
        <dbReference type="ARBA" id="ARBA00023136"/>
    </source>
</evidence>
<reference evidence="7 8" key="1">
    <citation type="submission" date="2018-06" db="EMBL/GenBank/DDBJ databases">
        <authorList>
            <consortium name="Pathogen Informatics"/>
            <person name="Doyle S."/>
        </authorList>
    </citation>
    <scope>NUCLEOTIDE SEQUENCE [LARGE SCALE GENOMIC DNA]</scope>
    <source>
        <strain evidence="7 8">NCTC12722</strain>
    </source>
</reference>
<feature type="transmembrane region" description="Helical" evidence="5">
    <location>
        <begin position="95"/>
        <end position="117"/>
    </location>
</feature>
<dbReference type="EMBL" id="UIGB01000001">
    <property type="protein sequence ID" value="SUU84536.1"/>
    <property type="molecule type" value="Genomic_DNA"/>
</dbReference>
<feature type="domain" description="O-antigen ligase-related" evidence="6">
    <location>
        <begin position="204"/>
        <end position="340"/>
    </location>
</feature>
<sequence>MTSLTTAASSHLTADIERPIIRAWQRRALWLVGISGSIVFIEPSPYEAAIFLTMIFFVVTGLKFSPPLLVPCALLIVLNAGYAIGAVPLMNEQDVVFWIFTSCYMAVTAVFFALVMLEDTKERLDALSRGYVIGAVIASLAGIAGYFNLIPGATDLLTFGHRARGTFKDPNVLGAFLVYPAVYCMLQIIESPFWKAVRNAIPLCIISLAIFLAFSRAAWATFVGASIITCVLLYLTATTRQRRMKIVALVLAAAILAALAVVFMLSFSSTAELFSERASLHQPYDSGRFGRFGRHILGAIMALDYPFGIGPLQFRTFFPEDTHNSFLNAFMSGGWLSGVVYPALIFSTVIYAVRGLFLRTPWRSLYIIVFATFFVTMCESFIIDTDHWRHYFLLVGTIWGTLIAGYRLNARRTSHPSVD</sequence>
<feature type="transmembrane region" description="Helical" evidence="5">
    <location>
        <begin position="246"/>
        <end position="267"/>
    </location>
</feature>